<dbReference type="EC" id="5.2.1.8" evidence="2"/>
<evidence type="ECO:0000256" key="5">
    <source>
        <dbReference type="ARBA" id="ARBA00023235"/>
    </source>
</evidence>
<comment type="catalytic activity">
    <reaction evidence="1">
        <text>[protein]-peptidylproline (omega=180) = [protein]-peptidylproline (omega=0)</text>
        <dbReference type="Rhea" id="RHEA:16237"/>
        <dbReference type="Rhea" id="RHEA-COMP:10747"/>
        <dbReference type="Rhea" id="RHEA-COMP:10748"/>
        <dbReference type="ChEBI" id="CHEBI:83833"/>
        <dbReference type="ChEBI" id="CHEBI:83834"/>
        <dbReference type="EC" id="5.2.1.8"/>
    </reaction>
</comment>
<sequence length="198" mass="22366">MAKTEKRHKTIMKKAIVYIFIILIITGLIFLGKKLFFAASVNGQLISRLSVIKELEKQGGKTTLDTIILKTLINQEGKKRNISVSENEVNTEISKVEKNIASQGATLDDLLQQQGMTKKDLTDEIKLQLLVTKMATSNISVTDKEIDDYLASQKDQSTLELTKDQAKEAIKQQKLQEKIQTFVADLKSKAKINYFIKY</sequence>
<dbReference type="EMBL" id="PCVL01000015">
    <property type="protein sequence ID" value="PIQ72717.1"/>
    <property type="molecule type" value="Genomic_DNA"/>
</dbReference>
<organism evidence="7 8">
    <name type="scientific">Candidatus Roizmanbacteria bacterium CG11_big_fil_rev_8_21_14_0_20_35_14</name>
    <dbReference type="NCBI Taxonomy" id="1974855"/>
    <lineage>
        <taxon>Bacteria</taxon>
        <taxon>Candidatus Roizmaniibacteriota</taxon>
    </lineage>
</organism>
<evidence type="ECO:0000256" key="4">
    <source>
        <dbReference type="ARBA" id="ARBA00023110"/>
    </source>
</evidence>
<name>A0A2H0KN79_9BACT</name>
<evidence type="ECO:0000256" key="6">
    <source>
        <dbReference type="SAM" id="Phobius"/>
    </source>
</evidence>
<evidence type="ECO:0000313" key="8">
    <source>
        <dbReference type="Proteomes" id="UP000229570"/>
    </source>
</evidence>
<keyword evidence="3" id="KW-0732">Signal</keyword>
<reference evidence="7 8" key="1">
    <citation type="submission" date="2017-09" db="EMBL/GenBank/DDBJ databases">
        <title>Depth-based differentiation of microbial function through sediment-hosted aquifers and enrichment of novel symbionts in the deep terrestrial subsurface.</title>
        <authorList>
            <person name="Probst A.J."/>
            <person name="Ladd B."/>
            <person name="Jarett J.K."/>
            <person name="Geller-Mcgrath D.E."/>
            <person name="Sieber C.M."/>
            <person name="Emerson J.B."/>
            <person name="Anantharaman K."/>
            <person name="Thomas B.C."/>
            <person name="Malmstrom R."/>
            <person name="Stieglmeier M."/>
            <person name="Klingl A."/>
            <person name="Woyke T."/>
            <person name="Ryan C.M."/>
            <person name="Banfield J.F."/>
        </authorList>
    </citation>
    <scope>NUCLEOTIDE SEQUENCE [LARGE SCALE GENOMIC DNA]</scope>
    <source>
        <strain evidence="7">CG11_big_fil_rev_8_21_14_0_20_35_14</strain>
    </source>
</reference>
<evidence type="ECO:0000256" key="2">
    <source>
        <dbReference type="ARBA" id="ARBA00013194"/>
    </source>
</evidence>
<gene>
    <name evidence="7" type="ORF">COV86_01480</name>
</gene>
<dbReference type="Proteomes" id="UP000229570">
    <property type="component" value="Unassembled WGS sequence"/>
</dbReference>
<keyword evidence="5" id="KW-0413">Isomerase</keyword>
<comment type="caution">
    <text evidence="7">The sequence shown here is derived from an EMBL/GenBank/DDBJ whole genome shotgun (WGS) entry which is preliminary data.</text>
</comment>
<dbReference type="InterPro" id="IPR027304">
    <property type="entry name" value="Trigger_fact/SurA_dom_sf"/>
</dbReference>
<keyword evidence="6" id="KW-0812">Transmembrane</keyword>
<feature type="transmembrane region" description="Helical" evidence="6">
    <location>
        <begin position="15"/>
        <end position="32"/>
    </location>
</feature>
<proteinExistence type="predicted"/>
<evidence type="ECO:0000313" key="7">
    <source>
        <dbReference type="EMBL" id="PIQ72717.1"/>
    </source>
</evidence>
<accession>A0A2H0KN79</accession>
<evidence type="ECO:0000256" key="3">
    <source>
        <dbReference type="ARBA" id="ARBA00022729"/>
    </source>
</evidence>
<dbReference type="SUPFAM" id="SSF109998">
    <property type="entry name" value="Triger factor/SurA peptide-binding domain-like"/>
    <property type="match status" value="1"/>
</dbReference>
<dbReference type="Pfam" id="PF13624">
    <property type="entry name" value="SurA_N_3"/>
    <property type="match status" value="1"/>
</dbReference>
<dbReference type="AlphaFoldDB" id="A0A2H0KN79"/>
<dbReference type="GO" id="GO:0003755">
    <property type="term" value="F:peptidyl-prolyl cis-trans isomerase activity"/>
    <property type="evidence" value="ECO:0007669"/>
    <property type="project" value="UniProtKB-KW"/>
</dbReference>
<evidence type="ECO:0000256" key="1">
    <source>
        <dbReference type="ARBA" id="ARBA00000971"/>
    </source>
</evidence>
<keyword evidence="6" id="KW-1133">Transmembrane helix</keyword>
<dbReference type="PANTHER" id="PTHR47245:SF1">
    <property type="entry name" value="FOLDASE PROTEIN PRSA"/>
    <property type="match status" value="1"/>
</dbReference>
<keyword evidence="6" id="KW-0472">Membrane</keyword>
<dbReference type="PANTHER" id="PTHR47245">
    <property type="entry name" value="PEPTIDYLPROLYL ISOMERASE"/>
    <property type="match status" value="1"/>
</dbReference>
<protein>
    <recommendedName>
        <fullName evidence="2">peptidylprolyl isomerase</fullName>
        <ecNumber evidence="2">5.2.1.8</ecNumber>
    </recommendedName>
</protein>
<dbReference type="InterPro" id="IPR050245">
    <property type="entry name" value="PrsA_foldase"/>
</dbReference>
<dbReference type="Gene3D" id="1.10.4030.10">
    <property type="entry name" value="Porin chaperone SurA, peptide-binding domain"/>
    <property type="match status" value="1"/>
</dbReference>
<keyword evidence="4" id="KW-0697">Rotamase</keyword>